<dbReference type="SUPFAM" id="SSF101874">
    <property type="entry name" value="YceI-like"/>
    <property type="match status" value="1"/>
</dbReference>
<evidence type="ECO:0000259" key="1">
    <source>
        <dbReference type="SMART" id="SM00867"/>
    </source>
</evidence>
<feature type="domain" description="Lipid/polyisoprenoid-binding YceI-like" evidence="1">
    <location>
        <begin position="19"/>
        <end position="216"/>
    </location>
</feature>
<sequence>MNKFFALYLLSCLFLYAKEYVIDETHSSVSFGVKHLSVADTIGHFQEFSGILDIEDNRIKKLQGEVVIASINTYNAARDEELLTTDFFSTKKATLQSISFKNNLLRTKLTINNITKEVTFKVKITGPIRNPSLVLKEKSKNDNPFMSQATNTPLQNPHLKTNDSDTDCGCYISYGDNVIGVELYGSINRFDFDIAKTTPKELLGKDVNIRIILEASN</sequence>
<dbReference type="AlphaFoldDB" id="A0A4U8TGY3"/>
<organism evidence="2 3">
    <name type="scientific">Helicobacter trogontum</name>
    <dbReference type="NCBI Taxonomy" id="50960"/>
    <lineage>
        <taxon>Bacteria</taxon>
        <taxon>Pseudomonadati</taxon>
        <taxon>Campylobacterota</taxon>
        <taxon>Epsilonproteobacteria</taxon>
        <taxon>Campylobacterales</taxon>
        <taxon>Helicobacteraceae</taxon>
        <taxon>Helicobacter</taxon>
    </lineage>
</organism>
<dbReference type="InterPro" id="IPR036761">
    <property type="entry name" value="TTHA0802/YceI-like_sf"/>
</dbReference>
<dbReference type="Gene3D" id="2.40.128.110">
    <property type="entry name" value="Lipid/polyisoprenoid-binding, YceI-like"/>
    <property type="match status" value="1"/>
</dbReference>
<name>A0A4U8TGY3_9HELI</name>
<protein>
    <recommendedName>
        <fullName evidence="1">Lipid/polyisoprenoid-binding YceI-like domain-containing protein</fullName>
    </recommendedName>
</protein>
<dbReference type="EMBL" id="JRPK02000008">
    <property type="protein sequence ID" value="TLD98748.1"/>
    <property type="molecule type" value="Genomic_DNA"/>
</dbReference>
<dbReference type="Pfam" id="PF04264">
    <property type="entry name" value="YceI"/>
    <property type="match status" value="1"/>
</dbReference>
<accession>A0A4U8TGY3</accession>
<comment type="caution">
    <text evidence="2">The sequence shown here is derived from an EMBL/GenBank/DDBJ whole genome shotgun (WGS) entry which is preliminary data.</text>
</comment>
<dbReference type="Proteomes" id="UP000029861">
    <property type="component" value="Unassembled WGS sequence"/>
</dbReference>
<dbReference type="PANTHER" id="PTHR34406:SF1">
    <property type="entry name" value="PROTEIN YCEI"/>
    <property type="match status" value="1"/>
</dbReference>
<gene>
    <name evidence="2" type="ORF">LS80_003785</name>
</gene>
<dbReference type="STRING" id="50960.LS81_04615"/>
<dbReference type="RefSeq" id="WP_034317348.1">
    <property type="nucleotide sequence ID" value="NZ_FZND01000025.1"/>
</dbReference>
<dbReference type="InterPro" id="IPR007372">
    <property type="entry name" value="Lipid/polyisoprenoid-bd_YceI"/>
</dbReference>
<evidence type="ECO:0000313" key="3">
    <source>
        <dbReference type="Proteomes" id="UP000029861"/>
    </source>
</evidence>
<dbReference type="PANTHER" id="PTHR34406">
    <property type="entry name" value="PROTEIN YCEI"/>
    <property type="match status" value="1"/>
</dbReference>
<dbReference type="SMART" id="SM00867">
    <property type="entry name" value="YceI"/>
    <property type="match status" value="1"/>
</dbReference>
<proteinExistence type="predicted"/>
<reference evidence="2 3" key="1">
    <citation type="journal article" date="2014" name="Genome Announc.">
        <title>Draft genome sequences of eight enterohepatic helicobacter species isolated from both laboratory and wild rodents.</title>
        <authorList>
            <person name="Sheh A."/>
            <person name="Shen Z."/>
            <person name="Fox J.G."/>
        </authorList>
    </citation>
    <scope>NUCLEOTIDE SEQUENCE [LARGE SCALE GENOMIC DNA]</scope>
    <source>
        <strain evidence="2 3">ATCC 49310</strain>
    </source>
</reference>
<evidence type="ECO:0000313" key="2">
    <source>
        <dbReference type="EMBL" id="TLD98748.1"/>
    </source>
</evidence>